<reference evidence="10" key="1">
    <citation type="submission" date="2011-04" db="EMBL/GenBank/DDBJ databases">
        <title>Evolution of plant cell wall degrading machinery underlies the functional diversity of forest fungi.</title>
        <authorList>
            <consortium name="US DOE Joint Genome Institute (JGI-PGF)"/>
            <person name="Eastwood D.C."/>
            <person name="Floudas D."/>
            <person name="Binder M."/>
            <person name="Majcherczyk A."/>
            <person name="Schneider P."/>
            <person name="Aerts A."/>
            <person name="Asiegbu F.O."/>
            <person name="Baker S.E."/>
            <person name="Barry K."/>
            <person name="Bendiksby M."/>
            <person name="Blumentritt M."/>
            <person name="Coutinho P.M."/>
            <person name="Cullen D."/>
            <person name="Cullen D."/>
            <person name="Gathman A."/>
            <person name="Goodell B."/>
            <person name="Henrissat B."/>
            <person name="Ihrmark K."/>
            <person name="Kauserud H."/>
            <person name="Kohler A."/>
            <person name="LaButti K."/>
            <person name="Lapidus A."/>
            <person name="Lavin J.L."/>
            <person name="Lee Y.-H."/>
            <person name="Lindquist E."/>
            <person name="Lilly W."/>
            <person name="Lucas S."/>
            <person name="Morin E."/>
            <person name="Murat C."/>
            <person name="Oguiza J.A."/>
            <person name="Park J."/>
            <person name="Pisabarro A.G."/>
            <person name="Riley R."/>
            <person name="Rosling A."/>
            <person name="Salamov A."/>
            <person name="Schmidt O."/>
            <person name="Schmutz J."/>
            <person name="Skrede I."/>
            <person name="Stenlid J."/>
            <person name="Wiebenga A."/>
            <person name="Xie X."/>
            <person name="Kues U."/>
            <person name="Hibbett D.S."/>
            <person name="Hoffmeister D."/>
            <person name="Hogberg N."/>
            <person name="Martin F."/>
            <person name="Grigoriev I.V."/>
            <person name="Watkinson S.C."/>
        </authorList>
    </citation>
    <scope>NUCLEOTIDE SEQUENCE</scope>
    <source>
        <strain evidence="10">S7.9</strain>
    </source>
</reference>
<dbReference type="FunFam" id="1.20.120.1780:FF:000001">
    <property type="entry name" value="4-hydroxybenzoate octaprenyltransferase"/>
    <property type="match status" value="1"/>
</dbReference>
<keyword evidence="5 9" id="KW-0808">Transferase</keyword>
<organism>
    <name type="scientific">Serpula lacrymans var. lacrymans (strain S7.9)</name>
    <name type="common">Dry rot fungus</name>
    <dbReference type="NCBI Taxonomy" id="578457"/>
    <lineage>
        <taxon>Eukaryota</taxon>
        <taxon>Fungi</taxon>
        <taxon>Dikarya</taxon>
        <taxon>Basidiomycota</taxon>
        <taxon>Agaricomycotina</taxon>
        <taxon>Agaricomycetes</taxon>
        <taxon>Agaricomycetidae</taxon>
        <taxon>Boletales</taxon>
        <taxon>Coniophorineae</taxon>
        <taxon>Serpulaceae</taxon>
        <taxon>Serpula</taxon>
    </lineage>
</organism>
<evidence type="ECO:0000256" key="9">
    <source>
        <dbReference type="HAMAP-Rule" id="MF_03189"/>
    </source>
</evidence>
<feature type="transmembrane region" description="Helical" evidence="9">
    <location>
        <begin position="12"/>
        <end position="31"/>
    </location>
</feature>
<dbReference type="RefSeq" id="XP_007324788.1">
    <property type="nucleotide sequence ID" value="XM_007324726.1"/>
</dbReference>
<evidence type="ECO:0000256" key="2">
    <source>
        <dbReference type="ARBA" id="ARBA00004141"/>
    </source>
</evidence>
<dbReference type="InterPro" id="IPR039653">
    <property type="entry name" value="Prenyltransferase"/>
</dbReference>
<feature type="transmembrane region" description="Helical" evidence="9">
    <location>
        <begin position="202"/>
        <end position="229"/>
    </location>
</feature>
<feature type="transmembrane region" description="Helical" evidence="9">
    <location>
        <begin position="113"/>
        <end position="129"/>
    </location>
</feature>
<comment type="pathway">
    <text evidence="3">Secondary metabolite biosynthesis.</text>
</comment>
<dbReference type="GO" id="GO:0005743">
    <property type="term" value="C:mitochondrial inner membrane"/>
    <property type="evidence" value="ECO:0007669"/>
    <property type="project" value="UniProtKB-SubCell"/>
</dbReference>
<evidence type="ECO:0000256" key="8">
    <source>
        <dbReference type="ARBA" id="ARBA00023136"/>
    </source>
</evidence>
<dbReference type="HOGENOM" id="CLU_034879_3_0_1"/>
<comment type="pathway">
    <text evidence="9">Cofactor biosynthesis; ubiquinone biosynthesis.</text>
</comment>
<feature type="transmembrane region" description="Helical" evidence="9">
    <location>
        <begin position="43"/>
        <end position="65"/>
    </location>
</feature>
<keyword evidence="9" id="KW-0999">Mitochondrion inner membrane</keyword>
<feature type="transmembrane region" description="Helical" evidence="9">
    <location>
        <begin position="141"/>
        <end position="158"/>
    </location>
</feature>
<dbReference type="InterPro" id="IPR030470">
    <property type="entry name" value="UbiA_prenylTrfase_CS"/>
</dbReference>
<comment type="function">
    <text evidence="9">Catalyzes the prenylation of para-hydroxybenzoate (PHB) with an all-trans polyprenyl group. Mediates the second step in the final reaction sequence of coenzyme Q (CoQ) biosynthesis, which is the condensation of the polyisoprenoid side chain with PHB, generating the first membrane-bound Q intermediate.</text>
</comment>
<dbReference type="GO" id="GO:0008412">
    <property type="term" value="F:4-hydroxybenzoate polyprenyltransferase activity"/>
    <property type="evidence" value="ECO:0007669"/>
    <property type="project" value="UniProtKB-EC"/>
</dbReference>
<comment type="subcellular location">
    <subcellularLocation>
        <location evidence="2">Membrane</location>
        <topology evidence="2">Multi-pass membrane protein</topology>
    </subcellularLocation>
    <subcellularLocation>
        <location evidence="9">Mitochondrion inner membrane</location>
        <topology evidence="9">Multi-pass membrane protein</topology>
        <orientation evidence="9">Matrix side</orientation>
    </subcellularLocation>
</comment>
<evidence type="ECO:0000256" key="6">
    <source>
        <dbReference type="ARBA" id="ARBA00022692"/>
    </source>
</evidence>
<evidence type="ECO:0000256" key="3">
    <source>
        <dbReference type="ARBA" id="ARBA00005179"/>
    </source>
</evidence>
<feature type="transmembrane region" description="Helical" evidence="9">
    <location>
        <begin position="274"/>
        <end position="293"/>
    </location>
</feature>
<dbReference type="EC" id="2.5.1.39" evidence="9"/>
<dbReference type="GO" id="GO:0006744">
    <property type="term" value="P:ubiquinone biosynthetic process"/>
    <property type="evidence" value="ECO:0007669"/>
    <property type="project" value="UniProtKB-UniRule"/>
</dbReference>
<dbReference type="InterPro" id="IPR044878">
    <property type="entry name" value="UbiA_sf"/>
</dbReference>
<keyword evidence="9" id="KW-0414">Isoprene biosynthesis</keyword>
<dbReference type="UniPathway" id="UPA00232"/>
<dbReference type="Pfam" id="PF01040">
    <property type="entry name" value="UbiA"/>
    <property type="match status" value="1"/>
</dbReference>
<keyword evidence="9" id="KW-0496">Mitochondrion</keyword>
<evidence type="ECO:0000256" key="7">
    <source>
        <dbReference type="ARBA" id="ARBA00022989"/>
    </source>
</evidence>
<dbReference type="GO" id="GO:0005886">
    <property type="term" value="C:plasma membrane"/>
    <property type="evidence" value="ECO:0007669"/>
    <property type="project" value="TreeGrafter"/>
</dbReference>
<keyword evidence="8 9" id="KW-0472">Membrane</keyword>
<dbReference type="FunFam" id="1.10.357.140:FF:000008">
    <property type="entry name" value="4-hydroxybenzoate octaprenyltransferase"/>
    <property type="match status" value="1"/>
</dbReference>
<evidence type="ECO:0000256" key="1">
    <source>
        <dbReference type="ARBA" id="ARBA00001946"/>
    </source>
</evidence>
<gene>
    <name evidence="10" type="ORF">SERLADRAFT_481081</name>
</gene>
<accession>F8PEH6</accession>
<feature type="transmembrane region" description="Helical" evidence="9">
    <location>
        <begin position="164"/>
        <end position="181"/>
    </location>
</feature>
<comment type="catalytic activity">
    <reaction evidence="9">
        <text>an all-trans-polyprenyl diphosphate + 4-hydroxybenzoate = a 4-hydroxy-3-(all-trans-polyprenyl)benzoate + diphosphate</text>
        <dbReference type="Rhea" id="RHEA:44504"/>
        <dbReference type="Rhea" id="RHEA-COMP:9514"/>
        <dbReference type="Rhea" id="RHEA-COMP:9564"/>
        <dbReference type="ChEBI" id="CHEBI:17879"/>
        <dbReference type="ChEBI" id="CHEBI:33019"/>
        <dbReference type="ChEBI" id="CHEBI:58914"/>
        <dbReference type="ChEBI" id="CHEBI:78396"/>
        <dbReference type="EC" id="2.5.1.39"/>
    </reaction>
</comment>
<dbReference type="Proteomes" id="UP000008064">
    <property type="component" value="Unassembled WGS sequence"/>
</dbReference>
<feature type="transmembrane region" description="Helical" evidence="9">
    <location>
        <begin position="235"/>
        <end position="253"/>
    </location>
</feature>
<keyword evidence="6 9" id="KW-0812">Transmembrane</keyword>
<dbReference type="EMBL" id="GL945448">
    <property type="protein sequence ID" value="EGO18508.1"/>
    <property type="molecule type" value="Genomic_DNA"/>
</dbReference>
<proteinExistence type="inferred from homology"/>
<dbReference type="GeneID" id="18821633"/>
<dbReference type="GO" id="GO:0008299">
    <property type="term" value="P:isoprenoid biosynthetic process"/>
    <property type="evidence" value="ECO:0007669"/>
    <property type="project" value="UniProtKB-UniRule"/>
</dbReference>
<comment type="similarity">
    <text evidence="4 9">Belongs to the UbiA prenyltransferase family.</text>
</comment>
<dbReference type="AlphaFoldDB" id="F8PEH6"/>
<dbReference type="NCBIfam" id="TIGR01474">
    <property type="entry name" value="ubiA_proteo"/>
    <property type="match status" value="1"/>
</dbReference>
<evidence type="ECO:0000256" key="5">
    <source>
        <dbReference type="ARBA" id="ARBA00022679"/>
    </source>
</evidence>
<dbReference type="HAMAP" id="MF_01635">
    <property type="entry name" value="UbiA"/>
    <property type="match status" value="1"/>
</dbReference>
<name>F8PEH6_SERL9</name>
<dbReference type="PANTHER" id="PTHR11048:SF28">
    <property type="entry name" value="4-HYDROXYBENZOATE POLYPRENYLTRANSFERASE, MITOCHONDRIAL"/>
    <property type="match status" value="1"/>
</dbReference>
<sequence>MRPYVQLSRLDMIAGSMLVFWPSAWGLTMAAHKEGLSLRTYAIYLAIFWIGSVIHHSAACIWNDIIDMDIDREVERTKKRPLASRALSVPAALAYLFPQVLICLGLLSLTNSSTFILGLVGLFFLDVVYPYMKRITYWPQAWLGIAINWGAVISWTVVVKNDDWIPAALLLVCSWCWTLHYDTCYGSQDKKDDARLGIKSTALLFASHAIVILSFFSTLFILFLSLAGWFNGQGWGFWTGVAGAAIHLVWQICKLDFDDRKICFEVFLSNGNGLGYVVWLGLFADYCLGRYGVPW</sequence>
<dbReference type="InterPro" id="IPR000537">
    <property type="entry name" value="UbiA_prenyltransferase"/>
</dbReference>
<dbReference type="PROSITE" id="PS00943">
    <property type="entry name" value="UBIA"/>
    <property type="match status" value="1"/>
</dbReference>
<comment type="cofactor">
    <cofactor evidence="1 9">
        <name>Mg(2+)</name>
        <dbReference type="ChEBI" id="CHEBI:18420"/>
    </cofactor>
</comment>
<keyword evidence="7 9" id="KW-1133">Transmembrane helix</keyword>
<dbReference type="PANTHER" id="PTHR11048">
    <property type="entry name" value="PRENYLTRANSFERASES"/>
    <property type="match status" value="1"/>
</dbReference>
<dbReference type="KEGG" id="sla:SERLADRAFT_481081"/>
<dbReference type="OrthoDB" id="18170at2759"/>
<evidence type="ECO:0000313" key="10">
    <source>
        <dbReference type="EMBL" id="EGO18508.1"/>
    </source>
</evidence>
<keyword evidence="9" id="KW-0831">Ubiquinone biosynthesis</keyword>
<dbReference type="InterPro" id="IPR006370">
    <property type="entry name" value="HB_polyprenyltransferase-like"/>
</dbReference>
<dbReference type="CDD" id="cd13959">
    <property type="entry name" value="PT_UbiA_COQ2"/>
    <property type="match status" value="1"/>
</dbReference>
<feature type="transmembrane region" description="Helical" evidence="9">
    <location>
        <begin position="86"/>
        <end position="107"/>
    </location>
</feature>
<evidence type="ECO:0000256" key="4">
    <source>
        <dbReference type="ARBA" id="ARBA00005985"/>
    </source>
</evidence>
<protein>
    <recommendedName>
        <fullName evidence="9">4-hydroxybenzoate polyprenyltransferase, mitochondrial</fullName>
        <shortName evidence="9">4-HB polyprenyltransferase</shortName>
        <ecNumber evidence="9">2.5.1.39</ecNumber>
    </recommendedName>
    <alternativeName>
        <fullName evidence="9">Para-hydroxybenzoate--polyprenyltransferase</fullName>
        <shortName evidence="9">PHB:PPT</shortName>
        <shortName evidence="9">PHB:polyprenyltransferase</shortName>
    </alternativeName>
</protein>
<dbReference type="Gene3D" id="1.10.357.140">
    <property type="entry name" value="UbiA prenyltransferase"/>
    <property type="match status" value="1"/>
</dbReference>